<dbReference type="GO" id="GO:0005509">
    <property type="term" value="F:calcium ion binding"/>
    <property type="evidence" value="ECO:0007669"/>
    <property type="project" value="InterPro"/>
</dbReference>
<dbReference type="EMBL" id="FMWD01000011">
    <property type="protein sequence ID" value="SCZ66466.1"/>
    <property type="molecule type" value="Genomic_DNA"/>
</dbReference>
<evidence type="ECO:0000256" key="1">
    <source>
        <dbReference type="SAM" id="SignalP"/>
    </source>
</evidence>
<keyword evidence="4" id="KW-1185">Reference proteome</keyword>
<feature type="signal peptide" evidence="1">
    <location>
        <begin position="1"/>
        <end position="23"/>
    </location>
</feature>
<feature type="domain" description="EF-hand" evidence="2">
    <location>
        <begin position="29"/>
        <end position="64"/>
    </location>
</feature>
<reference evidence="3 4" key="1">
    <citation type="submission" date="2016-10" db="EMBL/GenBank/DDBJ databases">
        <authorList>
            <person name="de Groot N.N."/>
        </authorList>
    </citation>
    <scope>NUCLEOTIDE SEQUENCE [LARGE SCALE GENOMIC DNA]</scope>
    <source>
        <strain evidence="3 4">HLD2</strain>
    </source>
</reference>
<dbReference type="Pfam" id="PF13202">
    <property type="entry name" value="EF-hand_5"/>
    <property type="match status" value="2"/>
</dbReference>
<proteinExistence type="predicted"/>
<gene>
    <name evidence="3" type="ORF">SAMN03097708_02970</name>
</gene>
<dbReference type="InterPro" id="IPR011992">
    <property type="entry name" value="EF-hand-dom_pair"/>
</dbReference>
<feature type="chain" id="PRO_5011500299" evidence="1">
    <location>
        <begin position="24"/>
        <end position="98"/>
    </location>
</feature>
<dbReference type="SUPFAM" id="SSF47473">
    <property type="entry name" value="EF-hand"/>
    <property type="match status" value="1"/>
</dbReference>
<dbReference type="InterPro" id="IPR018247">
    <property type="entry name" value="EF_Hand_1_Ca_BS"/>
</dbReference>
<dbReference type="AlphaFoldDB" id="A0A1G5QXP9"/>
<evidence type="ECO:0000313" key="4">
    <source>
        <dbReference type="Proteomes" id="UP000199648"/>
    </source>
</evidence>
<name>A0A1G5QXP9_9GAMM</name>
<dbReference type="InterPro" id="IPR002048">
    <property type="entry name" value="EF_hand_dom"/>
</dbReference>
<dbReference type="Gene3D" id="1.10.238.10">
    <property type="entry name" value="EF-hand"/>
    <property type="match status" value="1"/>
</dbReference>
<evidence type="ECO:0000313" key="3">
    <source>
        <dbReference type="EMBL" id="SCZ66466.1"/>
    </source>
</evidence>
<evidence type="ECO:0000259" key="2">
    <source>
        <dbReference type="PROSITE" id="PS50222"/>
    </source>
</evidence>
<accession>A0A1G5QXP9</accession>
<protein>
    <submittedName>
        <fullName evidence="3">EF hand</fullName>
    </submittedName>
</protein>
<dbReference type="Proteomes" id="UP000199648">
    <property type="component" value="Unassembled WGS sequence"/>
</dbReference>
<keyword evidence="1" id="KW-0732">Signal</keyword>
<dbReference type="PROSITE" id="PS50222">
    <property type="entry name" value="EF_HAND_2"/>
    <property type="match status" value="1"/>
</dbReference>
<dbReference type="PROSITE" id="PS00018">
    <property type="entry name" value="EF_HAND_1"/>
    <property type="match status" value="2"/>
</dbReference>
<organism evidence="3 4">
    <name type="scientific">Thiohalomonas denitrificans</name>
    <dbReference type="NCBI Taxonomy" id="415747"/>
    <lineage>
        <taxon>Bacteria</taxon>
        <taxon>Pseudomonadati</taxon>
        <taxon>Pseudomonadota</taxon>
        <taxon>Gammaproteobacteria</taxon>
        <taxon>Thiohalomonadales</taxon>
        <taxon>Thiohalomonadaceae</taxon>
        <taxon>Thiohalomonas</taxon>
    </lineage>
</organism>
<sequence length="98" mass="10768">MNRNAVWFGVVALLGTAHLSAQTADDFSEWEKEIARSFAELDANRDGVLDREEVGQHPLETHFSMADMDEDGQISVEEFAAFEILVESIEAAGQGPSI</sequence>